<protein>
    <recommendedName>
        <fullName evidence="4">Transposase</fullName>
    </recommendedName>
</protein>
<accession>A0ABU3MBC1</accession>
<proteinExistence type="predicted"/>
<reference evidence="2 3" key="1">
    <citation type="journal article" date="2019" name="Microb. Pathog.">
        <title>Comparison of VITEK 2, MALDI-TOF MS, 16S rRNA gene sequencing, and whole-genome sequencing for identification of Roseomonas mucosa.</title>
        <authorList>
            <person name="Rudolph W.W."/>
            <person name="Gunzer F."/>
            <person name="Trauth M."/>
            <person name="Bunk B."/>
            <person name="Bigge R."/>
            <person name="Schrottner P."/>
        </authorList>
    </citation>
    <scope>NUCLEOTIDE SEQUENCE [LARGE SCALE GENOMIC DNA]</scope>
    <source>
        <strain evidence="2 3">DSM 103800</strain>
    </source>
</reference>
<sequence length="79" mass="9050">MMSMPARRLAPEAAPPEEEPHEQRIRRIRQLLAQGGTVTQHKGGMRAISHKAGFAYCTDLEWRRAVPGWPERDEAVEWT</sequence>
<comment type="caution">
    <text evidence="2">The sequence shown here is derived from an EMBL/GenBank/DDBJ whole genome shotgun (WGS) entry which is preliminary data.</text>
</comment>
<evidence type="ECO:0000256" key="1">
    <source>
        <dbReference type="SAM" id="MobiDB-lite"/>
    </source>
</evidence>
<dbReference type="EMBL" id="JAVVDO010000004">
    <property type="protein sequence ID" value="MDT8330187.1"/>
    <property type="molecule type" value="Genomic_DNA"/>
</dbReference>
<name>A0ABU3MBC1_9PROT</name>
<keyword evidence="3" id="KW-1185">Reference proteome</keyword>
<evidence type="ECO:0000313" key="3">
    <source>
        <dbReference type="Proteomes" id="UP001258945"/>
    </source>
</evidence>
<organism evidence="2 3">
    <name type="scientific">Roseomonas gilardii</name>
    <dbReference type="NCBI Taxonomy" id="257708"/>
    <lineage>
        <taxon>Bacteria</taxon>
        <taxon>Pseudomonadati</taxon>
        <taxon>Pseudomonadota</taxon>
        <taxon>Alphaproteobacteria</taxon>
        <taxon>Acetobacterales</taxon>
        <taxon>Roseomonadaceae</taxon>
        <taxon>Roseomonas</taxon>
    </lineage>
</organism>
<evidence type="ECO:0008006" key="4">
    <source>
        <dbReference type="Google" id="ProtNLM"/>
    </source>
</evidence>
<gene>
    <name evidence="2" type="ORF">RQ831_03915</name>
</gene>
<feature type="region of interest" description="Disordered" evidence="1">
    <location>
        <begin position="1"/>
        <end position="23"/>
    </location>
</feature>
<dbReference type="RefSeq" id="WP_314280376.1">
    <property type="nucleotide sequence ID" value="NZ_JAVVDO010000004.1"/>
</dbReference>
<evidence type="ECO:0000313" key="2">
    <source>
        <dbReference type="EMBL" id="MDT8330187.1"/>
    </source>
</evidence>
<dbReference type="Proteomes" id="UP001258945">
    <property type="component" value="Unassembled WGS sequence"/>
</dbReference>